<organism evidence="1 2">
    <name type="scientific">Liparis tanakae</name>
    <name type="common">Tanaka's snailfish</name>
    <dbReference type="NCBI Taxonomy" id="230148"/>
    <lineage>
        <taxon>Eukaryota</taxon>
        <taxon>Metazoa</taxon>
        <taxon>Chordata</taxon>
        <taxon>Craniata</taxon>
        <taxon>Vertebrata</taxon>
        <taxon>Euteleostomi</taxon>
        <taxon>Actinopterygii</taxon>
        <taxon>Neopterygii</taxon>
        <taxon>Teleostei</taxon>
        <taxon>Neoteleostei</taxon>
        <taxon>Acanthomorphata</taxon>
        <taxon>Eupercaria</taxon>
        <taxon>Perciformes</taxon>
        <taxon>Cottioidei</taxon>
        <taxon>Cottales</taxon>
        <taxon>Liparidae</taxon>
        <taxon>Liparis</taxon>
    </lineage>
</organism>
<dbReference type="Proteomes" id="UP000314294">
    <property type="component" value="Unassembled WGS sequence"/>
</dbReference>
<reference evidence="1 2" key="1">
    <citation type="submission" date="2019-03" db="EMBL/GenBank/DDBJ databases">
        <title>First draft genome of Liparis tanakae, snailfish: a comprehensive survey of snailfish specific genes.</title>
        <authorList>
            <person name="Kim W."/>
            <person name="Song I."/>
            <person name="Jeong J.-H."/>
            <person name="Kim D."/>
            <person name="Kim S."/>
            <person name="Ryu S."/>
            <person name="Song J.Y."/>
            <person name="Lee S.K."/>
        </authorList>
    </citation>
    <scope>NUCLEOTIDE SEQUENCE [LARGE SCALE GENOMIC DNA]</scope>
    <source>
        <tissue evidence="1">Muscle</tissue>
    </source>
</reference>
<comment type="caution">
    <text evidence="1">The sequence shown here is derived from an EMBL/GenBank/DDBJ whole genome shotgun (WGS) entry which is preliminary data.</text>
</comment>
<evidence type="ECO:0000313" key="2">
    <source>
        <dbReference type="Proteomes" id="UP000314294"/>
    </source>
</evidence>
<name>A0A4Z2GL60_9TELE</name>
<dbReference type="AlphaFoldDB" id="A0A4Z2GL60"/>
<dbReference type="EMBL" id="SRLO01000500">
    <property type="protein sequence ID" value="TNN53985.1"/>
    <property type="molecule type" value="Genomic_DNA"/>
</dbReference>
<protein>
    <submittedName>
        <fullName evidence="1">Uncharacterized protein</fullName>
    </submittedName>
</protein>
<keyword evidence="2" id="KW-1185">Reference proteome</keyword>
<accession>A0A4Z2GL60</accession>
<proteinExistence type="predicted"/>
<sequence>MAEMEMRLMVGVTSTWSTLRPRGSSGALAGSELVMAFASWRGTQIDKRSHDQSRAASRHLNCTDLQAAALDRHGAGEAGCMLVLPGPPLAPTSSTVVIPVTAISGDPSTTRTR</sequence>
<evidence type="ECO:0000313" key="1">
    <source>
        <dbReference type="EMBL" id="TNN53985.1"/>
    </source>
</evidence>
<gene>
    <name evidence="1" type="ORF">EYF80_035809</name>
</gene>